<dbReference type="Proteomes" id="UP000266934">
    <property type="component" value="Chromosome"/>
</dbReference>
<name>A0A348FX05_9HYPH</name>
<dbReference type="RefSeq" id="WP_126397365.1">
    <property type="nucleotide sequence ID" value="NZ_AP018907.1"/>
</dbReference>
<evidence type="ECO:0000259" key="1">
    <source>
        <dbReference type="Pfam" id="PF10135"/>
    </source>
</evidence>
<dbReference type="KEGG" id="blag:BLTE_05230"/>
<dbReference type="Pfam" id="PF10135">
    <property type="entry name" value="Rod-binding"/>
    <property type="match status" value="1"/>
</dbReference>
<gene>
    <name evidence="2" type="ORF">BLTE_05230</name>
</gene>
<protein>
    <recommendedName>
        <fullName evidence="1">Flagellar protein FlgJ N-terminal domain-containing protein</fullName>
    </recommendedName>
</protein>
<organism evidence="2 3">
    <name type="scientific">Blastochloris tepida</name>
    <dbReference type="NCBI Taxonomy" id="2233851"/>
    <lineage>
        <taxon>Bacteria</taxon>
        <taxon>Pseudomonadati</taxon>
        <taxon>Pseudomonadota</taxon>
        <taxon>Alphaproteobacteria</taxon>
        <taxon>Hyphomicrobiales</taxon>
        <taxon>Blastochloridaceae</taxon>
        <taxon>Blastochloris</taxon>
    </lineage>
</organism>
<accession>A0A348FX05</accession>
<reference evidence="2 3" key="1">
    <citation type="submission" date="2018-08" db="EMBL/GenBank/DDBJ databases">
        <title>Complete genome sequencing of Blastochloris tepida GI.</title>
        <authorList>
            <person name="Tsukatani Y."/>
            <person name="Mori H."/>
        </authorList>
    </citation>
    <scope>NUCLEOTIDE SEQUENCE [LARGE SCALE GENOMIC DNA]</scope>
    <source>
        <strain evidence="2 3">GI</strain>
    </source>
</reference>
<keyword evidence="3" id="KW-1185">Reference proteome</keyword>
<dbReference type="AlphaFoldDB" id="A0A348FX05"/>
<proteinExistence type="predicted"/>
<dbReference type="InterPro" id="IPR019301">
    <property type="entry name" value="Flagellar_prot_FlgJ_N"/>
</dbReference>
<evidence type="ECO:0000313" key="3">
    <source>
        <dbReference type="Proteomes" id="UP000266934"/>
    </source>
</evidence>
<evidence type="ECO:0000313" key="2">
    <source>
        <dbReference type="EMBL" id="BBF91838.1"/>
    </source>
</evidence>
<dbReference type="OrthoDB" id="7862954at2"/>
<dbReference type="EMBL" id="AP018907">
    <property type="protein sequence ID" value="BBF91838.1"/>
    <property type="molecule type" value="Genomic_DNA"/>
</dbReference>
<feature type="domain" description="Flagellar protein FlgJ N-terminal" evidence="1">
    <location>
        <begin position="50"/>
        <end position="94"/>
    </location>
</feature>
<sequence>MASIPSTALISRGGMATNAVTPAPAGKDPKIWAAAQDFEAVFLNSMFEPMFEGLGNEGPFGGGSGVETWRGMMVEEWSKSIAAAGGIGLANQIYSDILALQEKR</sequence>